<evidence type="ECO:0000256" key="1">
    <source>
        <dbReference type="ARBA" id="ARBA00004141"/>
    </source>
</evidence>
<evidence type="ECO:0000313" key="7">
    <source>
        <dbReference type="Proteomes" id="UP000199494"/>
    </source>
</evidence>
<comment type="similarity">
    <text evidence="2">Belongs to the GtrA family.</text>
</comment>
<evidence type="ECO:0000313" key="6">
    <source>
        <dbReference type="EMBL" id="SDD52434.1"/>
    </source>
</evidence>
<comment type="subcellular location">
    <subcellularLocation>
        <location evidence="1">Membrane</location>
        <topology evidence="1">Multi-pass membrane protein</topology>
    </subcellularLocation>
</comment>
<protein>
    <submittedName>
        <fullName evidence="6">Putative flippase GtrA (Transmembrane translocase of bactoprenol-linked glucose)</fullName>
    </submittedName>
</protein>
<keyword evidence="7" id="KW-1185">Reference proteome</keyword>
<dbReference type="InterPro" id="IPR051401">
    <property type="entry name" value="GtrA_CellWall_Glycosyl"/>
</dbReference>
<proteinExistence type="inferred from homology"/>
<dbReference type="EMBL" id="FMZE01000009">
    <property type="protein sequence ID" value="SDD52434.1"/>
    <property type="molecule type" value="Genomic_DNA"/>
</dbReference>
<name>A0A1G6VFW4_9PSEU</name>
<dbReference type="GO" id="GO:0000271">
    <property type="term" value="P:polysaccharide biosynthetic process"/>
    <property type="evidence" value="ECO:0007669"/>
    <property type="project" value="InterPro"/>
</dbReference>
<dbReference type="InterPro" id="IPR007267">
    <property type="entry name" value="GtrA_DPMS_TM"/>
</dbReference>
<evidence type="ECO:0000256" key="4">
    <source>
        <dbReference type="ARBA" id="ARBA00022989"/>
    </source>
</evidence>
<dbReference type="STRING" id="530584.SAMN05421630_109228"/>
<sequence>MSSVPLALVRASEAFRAAVAQHREFLRFALVGGTTWIIDTGIVYALKLTVLGEKPLTARVIGVVVATVVSYLLNREWSFRTRGGRKRPAEIALFVLCSAIGVGLTVLPQAISLYVLDLRVPSVSPLVQAVANFVTGQILGVLLAMFFRFWAFRRVVFPDAGARG</sequence>
<dbReference type="Proteomes" id="UP000199494">
    <property type="component" value="Unassembled WGS sequence"/>
</dbReference>
<dbReference type="PANTHER" id="PTHR38459">
    <property type="entry name" value="PROPHAGE BACTOPRENOL-LINKED GLUCOSE TRANSLOCASE HOMOLOG"/>
    <property type="match status" value="1"/>
</dbReference>
<gene>
    <name evidence="6" type="ORF">SAMN05421630_109228</name>
</gene>
<accession>A0A1G6VFW4</accession>
<organism evidence="6 7">
    <name type="scientific">Prauserella marina</name>
    <dbReference type="NCBI Taxonomy" id="530584"/>
    <lineage>
        <taxon>Bacteria</taxon>
        <taxon>Bacillati</taxon>
        <taxon>Actinomycetota</taxon>
        <taxon>Actinomycetes</taxon>
        <taxon>Pseudonocardiales</taxon>
        <taxon>Pseudonocardiaceae</taxon>
        <taxon>Prauserella</taxon>
    </lineage>
</organism>
<evidence type="ECO:0000256" key="5">
    <source>
        <dbReference type="ARBA" id="ARBA00023136"/>
    </source>
</evidence>
<dbReference type="Pfam" id="PF04138">
    <property type="entry name" value="GtrA_DPMS_TM"/>
    <property type="match status" value="1"/>
</dbReference>
<evidence type="ECO:0000256" key="2">
    <source>
        <dbReference type="ARBA" id="ARBA00009399"/>
    </source>
</evidence>
<keyword evidence="5" id="KW-0472">Membrane</keyword>
<keyword evidence="4" id="KW-1133">Transmembrane helix</keyword>
<dbReference type="RefSeq" id="WP_245865244.1">
    <property type="nucleotide sequence ID" value="NZ_CP016353.1"/>
</dbReference>
<evidence type="ECO:0000256" key="3">
    <source>
        <dbReference type="ARBA" id="ARBA00022692"/>
    </source>
</evidence>
<dbReference type="GO" id="GO:0005886">
    <property type="term" value="C:plasma membrane"/>
    <property type="evidence" value="ECO:0007669"/>
    <property type="project" value="TreeGrafter"/>
</dbReference>
<keyword evidence="3 6" id="KW-0812">Transmembrane</keyword>
<dbReference type="PANTHER" id="PTHR38459:SF1">
    <property type="entry name" value="PROPHAGE BACTOPRENOL-LINKED GLUCOSE TRANSLOCASE HOMOLOG"/>
    <property type="match status" value="1"/>
</dbReference>
<reference evidence="6 7" key="1">
    <citation type="submission" date="2016-10" db="EMBL/GenBank/DDBJ databases">
        <authorList>
            <person name="de Groot N.N."/>
        </authorList>
    </citation>
    <scope>NUCLEOTIDE SEQUENCE [LARGE SCALE GENOMIC DNA]</scope>
    <source>
        <strain evidence="6 7">CGMCC 4.5506</strain>
    </source>
</reference>
<dbReference type="AlphaFoldDB" id="A0A1G6VFW4"/>